<comment type="subcellular location">
    <subcellularLocation>
        <location evidence="1">Cell membrane</location>
        <topology evidence="1">Multi-pass membrane protein</topology>
    </subcellularLocation>
</comment>
<evidence type="ECO:0000256" key="3">
    <source>
        <dbReference type="ARBA" id="ARBA00022679"/>
    </source>
</evidence>
<feature type="transmembrane region" description="Helical" evidence="8">
    <location>
        <begin position="351"/>
        <end position="374"/>
    </location>
</feature>
<feature type="transmembrane region" description="Helical" evidence="8">
    <location>
        <begin position="212"/>
        <end position="236"/>
    </location>
</feature>
<feature type="transmembrane region" description="Helical" evidence="8">
    <location>
        <begin position="141"/>
        <end position="174"/>
    </location>
</feature>
<keyword evidence="6 8" id="KW-0472">Membrane</keyword>
<dbReference type="EMBL" id="JAUSVP010000005">
    <property type="protein sequence ID" value="MDQ0447639.1"/>
    <property type="molecule type" value="Genomic_DNA"/>
</dbReference>
<evidence type="ECO:0000256" key="5">
    <source>
        <dbReference type="ARBA" id="ARBA00022989"/>
    </source>
</evidence>
<proteinExistence type="inferred from homology"/>
<keyword evidence="5 8" id="KW-1133">Transmembrane helix</keyword>
<evidence type="ECO:0000256" key="7">
    <source>
        <dbReference type="ARBA" id="ARBA00024033"/>
    </source>
</evidence>
<evidence type="ECO:0008006" key="11">
    <source>
        <dbReference type="Google" id="ProtNLM"/>
    </source>
</evidence>
<dbReference type="Proteomes" id="UP001231124">
    <property type="component" value="Unassembled WGS sequence"/>
</dbReference>
<feature type="transmembrane region" description="Helical" evidence="8">
    <location>
        <begin position="277"/>
        <end position="298"/>
    </location>
</feature>
<evidence type="ECO:0000313" key="10">
    <source>
        <dbReference type="Proteomes" id="UP001231124"/>
    </source>
</evidence>
<dbReference type="Pfam" id="PF09594">
    <property type="entry name" value="GT87"/>
    <property type="match status" value="1"/>
</dbReference>
<sequence>MSVSTLSVPTLSVRDRAILGAGAAVSLLAWLAMRPWDFQGWMIGAPLGRDYVNFWLAPRLVLAGQGAMLTDLPAYAETVMGLFGLRRDPMLLFSYPPHTLFLLAPFSALPFIPAVLVWTAVNLACLALATRLVIRRTPGGAMLWAVCLSPPAVAMMMYGHFGGILALAATLVLFEAERRPVVAGIGLAVLSVKPQFACALGVMLLGAGYWRCLLAGAAVTFVLVALSAATFGVAVWQGFLTVTLPIQSAFVTAFNAKMIETSVTAYFAARFSGVPGAAAWAIQGAVSLFALGAGIAALRRGIGRKGAPAVVILAALVMQPYVSHYDLAIAAPALAPVLFGREADASPATVAAWLLVPIARILIVFDLPVLGVLVPSAMVAQAIRLLSDKPAPARAADARMLAEC</sequence>
<organism evidence="9 10">
    <name type="scientific">Methylobacterium aerolatum</name>
    <dbReference type="NCBI Taxonomy" id="418708"/>
    <lineage>
        <taxon>Bacteria</taxon>
        <taxon>Pseudomonadati</taxon>
        <taxon>Pseudomonadota</taxon>
        <taxon>Alphaproteobacteria</taxon>
        <taxon>Hyphomicrobiales</taxon>
        <taxon>Methylobacteriaceae</taxon>
        <taxon>Methylobacterium</taxon>
    </lineage>
</organism>
<evidence type="ECO:0000256" key="2">
    <source>
        <dbReference type="ARBA" id="ARBA00022475"/>
    </source>
</evidence>
<feature type="transmembrane region" description="Helical" evidence="8">
    <location>
        <begin position="180"/>
        <end position="205"/>
    </location>
</feature>
<reference evidence="9 10" key="1">
    <citation type="submission" date="2023-07" db="EMBL/GenBank/DDBJ databases">
        <title>Genomic Encyclopedia of Type Strains, Phase IV (KMG-IV): sequencing the most valuable type-strain genomes for metagenomic binning, comparative biology and taxonomic classification.</title>
        <authorList>
            <person name="Goeker M."/>
        </authorList>
    </citation>
    <scope>NUCLEOTIDE SEQUENCE [LARGE SCALE GENOMIC DNA]</scope>
    <source>
        <strain evidence="9 10">DSM 19013</strain>
    </source>
</reference>
<evidence type="ECO:0000256" key="4">
    <source>
        <dbReference type="ARBA" id="ARBA00022692"/>
    </source>
</evidence>
<comment type="similarity">
    <text evidence="7">Belongs to the glycosyltransferase 87 family.</text>
</comment>
<evidence type="ECO:0000313" key="9">
    <source>
        <dbReference type="EMBL" id="MDQ0447639.1"/>
    </source>
</evidence>
<gene>
    <name evidence="9" type="ORF">QO012_002139</name>
</gene>
<feature type="transmembrane region" description="Helical" evidence="8">
    <location>
        <begin position="310"/>
        <end position="331"/>
    </location>
</feature>
<dbReference type="InterPro" id="IPR018584">
    <property type="entry name" value="GT87"/>
</dbReference>
<evidence type="ECO:0000256" key="8">
    <source>
        <dbReference type="SAM" id="Phobius"/>
    </source>
</evidence>
<comment type="caution">
    <text evidence="9">The sequence shown here is derived from an EMBL/GenBank/DDBJ whole genome shotgun (WGS) entry which is preliminary data.</text>
</comment>
<evidence type="ECO:0000256" key="1">
    <source>
        <dbReference type="ARBA" id="ARBA00004651"/>
    </source>
</evidence>
<evidence type="ECO:0000256" key="6">
    <source>
        <dbReference type="ARBA" id="ARBA00023136"/>
    </source>
</evidence>
<keyword evidence="2" id="KW-1003">Cell membrane</keyword>
<keyword evidence="3" id="KW-0808">Transferase</keyword>
<name>A0ABU0HZ64_9HYPH</name>
<feature type="transmembrane region" description="Helical" evidence="8">
    <location>
        <begin position="16"/>
        <end position="33"/>
    </location>
</feature>
<dbReference type="RefSeq" id="WP_238202776.1">
    <property type="nucleotide sequence ID" value="NZ_BPQE01000011.1"/>
</dbReference>
<protein>
    <recommendedName>
        <fullName evidence="11">DUF2029 domain-containing protein</fullName>
    </recommendedName>
</protein>
<accession>A0ABU0HZ64</accession>
<keyword evidence="4 8" id="KW-0812">Transmembrane</keyword>
<keyword evidence="10" id="KW-1185">Reference proteome</keyword>